<dbReference type="Pfam" id="PF13487">
    <property type="entry name" value="HD_5"/>
    <property type="match status" value="2"/>
</dbReference>
<dbReference type="SUPFAM" id="SSF109604">
    <property type="entry name" value="HD-domain/PDEase-like"/>
    <property type="match status" value="2"/>
</dbReference>
<dbReference type="KEGG" id="vpy:HZI73_23510"/>
<accession>A0A8J8SJ36</accession>
<name>A0A8J8SJ36_9FIRM</name>
<dbReference type="CDD" id="cd00077">
    <property type="entry name" value="HDc"/>
    <property type="match status" value="2"/>
</dbReference>
<dbReference type="RefSeq" id="WP_212695778.1">
    <property type="nucleotide sequence ID" value="NZ_CP058649.1"/>
</dbReference>
<sequence length="405" mass="47254">MMNINLNELLLSLSYTLDFVEMDVLGVTSNHSKRVAYIANRLALFLGSHPEERYDLVACAILHDNGVTKYMLEMAARAKKHKKKFVLENVKEHCTIGQKNIENYPFLTDVRDVIKYHHEAYDGSGFFGVKGMEIPMMSQLIFFGDYLDNKFNFKLIHYNKIKQVEQFIQEQANKLFAPEIVEAFMQVSQQSSFWLDLSDNFIEYAIKYTLPEIKREVTWCELQQITEIFSRIIDNKSEFTLRHSHDLANKVEKMARYYKKDEIEVLQLKIAANLHDLGKLAISNEILDKPDRLKEDELYLIRQHTYFSRICLSQIEGFEELTEWACNHHEKLDGSGYPFGLKKDALDFNSRLIMCLDIYQALMEERPYREGLSHEKGMSILRDMVDAQLIDGGIVEDVHDVFKSS</sequence>
<dbReference type="PANTHER" id="PTHR43155:SF1">
    <property type="entry name" value="3'3'-CGAMP-SPECIFIC PHOSPHODIESTERASE 1"/>
    <property type="match status" value="1"/>
</dbReference>
<dbReference type="EMBL" id="CP058649">
    <property type="protein sequence ID" value="QUI25079.1"/>
    <property type="molecule type" value="Genomic_DNA"/>
</dbReference>
<protein>
    <submittedName>
        <fullName evidence="2">HD domain-containing protein</fullName>
    </submittedName>
</protein>
<dbReference type="InterPro" id="IPR003607">
    <property type="entry name" value="HD/PDEase_dom"/>
</dbReference>
<dbReference type="Gene3D" id="1.10.3210.10">
    <property type="entry name" value="Hypothetical protein af1432"/>
    <property type="match status" value="2"/>
</dbReference>
<evidence type="ECO:0000313" key="2">
    <source>
        <dbReference type="EMBL" id="QUI25079.1"/>
    </source>
</evidence>
<dbReference type="Proteomes" id="UP000683246">
    <property type="component" value="Chromosome"/>
</dbReference>
<feature type="domain" description="HD-GYP" evidence="1">
    <location>
        <begin position="218"/>
        <end position="405"/>
    </location>
</feature>
<reference evidence="2" key="1">
    <citation type="submission" date="2020-07" db="EMBL/GenBank/DDBJ databases">
        <title>Vallitalea pronyensis genome.</title>
        <authorList>
            <person name="Postec A."/>
        </authorList>
    </citation>
    <scope>NUCLEOTIDE SEQUENCE</scope>
    <source>
        <strain evidence="2">FatNI3</strain>
    </source>
</reference>
<organism evidence="2 3">
    <name type="scientific">Vallitalea pronyensis</name>
    <dbReference type="NCBI Taxonomy" id="1348613"/>
    <lineage>
        <taxon>Bacteria</taxon>
        <taxon>Bacillati</taxon>
        <taxon>Bacillota</taxon>
        <taxon>Clostridia</taxon>
        <taxon>Lachnospirales</taxon>
        <taxon>Vallitaleaceae</taxon>
        <taxon>Vallitalea</taxon>
    </lineage>
</organism>
<gene>
    <name evidence="2" type="ORF">HZI73_23510</name>
</gene>
<dbReference type="SMART" id="SM00471">
    <property type="entry name" value="HDc"/>
    <property type="match status" value="2"/>
</dbReference>
<dbReference type="PANTHER" id="PTHR43155">
    <property type="entry name" value="CYCLIC DI-GMP PHOSPHODIESTERASE PA4108-RELATED"/>
    <property type="match status" value="1"/>
</dbReference>
<proteinExistence type="predicted"/>
<keyword evidence="3" id="KW-1185">Reference proteome</keyword>
<evidence type="ECO:0000313" key="3">
    <source>
        <dbReference type="Proteomes" id="UP000683246"/>
    </source>
</evidence>
<dbReference type="InterPro" id="IPR037522">
    <property type="entry name" value="HD_GYP_dom"/>
</dbReference>
<dbReference type="PROSITE" id="PS51832">
    <property type="entry name" value="HD_GYP"/>
    <property type="match status" value="2"/>
</dbReference>
<feature type="domain" description="HD-GYP" evidence="1">
    <location>
        <begin position="6"/>
        <end position="200"/>
    </location>
</feature>
<dbReference type="AlphaFoldDB" id="A0A8J8SJ36"/>
<evidence type="ECO:0000259" key="1">
    <source>
        <dbReference type="PROSITE" id="PS51832"/>
    </source>
</evidence>